<sequence length="142" mass="15670">MCHGLGDRRDAERPLLSFSLSLVLSLSLLLSVAGAELIAGSRPRPTPTEIITPDVHQGEWHLSQERTAGRCWIVVCHALVKVELQSKISQVFSVNIGLTPLLRGPALNWAQAVLRTHASISYQDFLAKFKCVFERGTGWEPV</sequence>
<dbReference type="AlphaFoldDB" id="A0AAZ1XLS0"/>
<reference evidence="2" key="3">
    <citation type="submission" date="2025-09" db="UniProtKB">
        <authorList>
            <consortium name="Ensembl"/>
        </authorList>
    </citation>
    <scope>IDENTIFICATION</scope>
</reference>
<feature type="chain" id="PRO_5044336189" description="DUF4939 domain-containing protein" evidence="1">
    <location>
        <begin position="35"/>
        <end position="142"/>
    </location>
</feature>
<evidence type="ECO:0000256" key="1">
    <source>
        <dbReference type="SAM" id="SignalP"/>
    </source>
</evidence>
<protein>
    <recommendedName>
        <fullName evidence="4">DUF4939 domain-containing protein</fullName>
    </recommendedName>
</protein>
<organism evidence="2 3">
    <name type="scientific">Oreochromis aureus</name>
    <name type="common">Israeli tilapia</name>
    <name type="synonym">Chromis aureus</name>
    <dbReference type="NCBI Taxonomy" id="47969"/>
    <lineage>
        <taxon>Eukaryota</taxon>
        <taxon>Metazoa</taxon>
        <taxon>Chordata</taxon>
        <taxon>Craniata</taxon>
        <taxon>Vertebrata</taxon>
        <taxon>Euteleostomi</taxon>
        <taxon>Actinopterygii</taxon>
        <taxon>Neopterygii</taxon>
        <taxon>Teleostei</taxon>
        <taxon>Neoteleostei</taxon>
        <taxon>Acanthomorphata</taxon>
        <taxon>Ovalentaria</taxon>
        <taxon>Cichlomorphae</taxon>
        <taxon>Cichliformes</taxon>
        <taxon>Cichlidae</taxon>
        <taxon>African cichlids</taxon>
        <taxon>Pseudocrenilabrinae</taxon>
        <taxon>Oreochromini</taxon>
        <taxon>Oreochromis</taxon>
    </lineage>
</organism>
<dbReference type="Ensembl" id="ENSOABT00000081609.1">
    <property type="protein sequence ID" value="ENSOABP00000068579.1"/>
    <property type="gene ID" value="ENSOABG00000027747.1"/>
</dbReference>
<evidence type="ECO:0000313" key="3">
    <source>
        <dbReference type="Proteomes" id="UP000472276"/>
    </source>
</evidence>
<proteinExistence type="predicted"/>
<reference evidence="3" key="1">
    <citation type="submission" date="2020-03" db="EMBL/GenBank/DDBJ databases">
        <title>Evolution of repeat sequences and sex chromosomes of tilapia species revealed by chromosome-level genomes.</title>
        <authorList>
            <person name="Xu L."/>
            <person name="Tao W."/>
            <person name="Wang D."/>
            <person name="Zhou Q."/>
        </authorList>
    </citation>
    <scope>NUCLEOTIDE SEQUENCE [LARGE SCALE GENOMIC DNA]</scope>
    <source>
        <strain evidence="3">Israel</strain>
    </source>
</reference>
<name>A0AAZ1XLS0_OREAU</name>
<evidence type="ECO:0000313" key="2">
    <source>
        <dbReference type="Ensembl" id="ENSOABP00000068579.1"/>
    </source>
</evidence>
<accession>A0AAZ1XLS0</accession>
<feature type="signal peptide" evidence="1">
    <location>
        <begin position="1"/>
        <end position="34"/>
    </location>
</feature>
<evidence type="ECO:0008006" key="4">
    <source>
        <dbReference type="Google" id="ProtNLM"/>
    </source>
</evidence>
<dbReference type="Proteomes" id="UP000472276">
    <property type="component" value="Unassembled WGS sequence"/>
</dbReference>
<keyword evidence="3" id="KW-1185">Reference proteome</keyword>
<keyword evidence="1" id="KW-0732">Signal</keyword>
<reference evidence="2" key="2">
    <citation type="submission" date="2025-08" db="UniProtKB">
        <authorList>
            <consortium name="Ensembl"/>
        </authorList>
    </citation>
    <scope>IDENTIFICATION</scope>
</reference>